<dbReference type="CDD" id="cd01400">
    <property type="entry name" value="6PGL"/>
    <property type="match status" value="1"/>
</dbReference>
<sequence length="267" mass="29505">MPVNTIPAVYAFPDAANVAAMVADHIVGIQNSVLSKDSTRRFRIGVSGGSLIGVLNDGLSQRKDIDWENWDIYFADERLVSFDSDASNYGRFKRGVLDKLPDRDHLPNVFPIDESLINDPQECADNYEKLLIRGFAAKDSVKIPSFDLLMLGCSPDGHIASLFPNHELLREEYAWVAPIEDSPKPPKCRITLTLPVICHSQHVTFVVEGSTKARIMKTIMERPDKGLPGSIVNEQAGGKVSWFVDNEALNDCVLPCKPYKLTAPPVG</sequence>
<evidence type="ECO:0000256" key="6">
    <source>
        <dbReference type="RuleBase" id="RU365095"/>
    </source>
</evidence>
<dbReference type="GO" id="GO:0017057">
    <property type="term" value="F:6-phosphogluconolactonase activity"/>
    <property type="evidence" value="ECO:0007669"/>
    <property type="project" value="InterPro"/>
</dbReference>
<evidence type="ECO:0000256" key="3">
    <source>
        <dbReference type="ARBA" id="ARBA00022490"/>
    </source>
</evidence>
<evidence type="ECO:0000259" key="7">
    <source>
        <dbReference type="Pfam" id="PF01182"/>
    </source>
</evidence>
<protein>
    <recommendedName>
        <fullName evidence="6">6-phosphogluconolactonase-like protein</fullName>
    </recommendedName>
</protein>
<dbReference type="EMBL" id="BTGC01000008">
    <property type="protein sequence ID" value="GMM51615.1"/>
    <property type="molecule type" value="Genomic_DNA"/>
</dbReference>
<proteinExistence type="inferred from homology"/>
<keyword evidence="4" id="KW-0597">Phosphoprotein</keyword>
<evidence type="ECO:0000313" key="8">
    <source>
        <dbReference type="EMBL" id="GMM51615.1"/>
    </source>
</evidence>
<dbReference type="InterPro" id="IPR037171">
    <property type="entry name" value="NagB/RpiA_transferase-like"/>
</dbReference>
<dbReference type="GO" id="GO:0006098">
    <property type="term" value="P:pentose-phosphate shunt"/>
    <property type="evidence" value="ECO:0007669"/>
    <property type="project" value="InterPro"/>
</dbReference>
<comment type="similarity">
    <text evidence="2 6">Belongs to the glucosamine/galactosamine-6-phosphate isomerase family. 6-phosphogluconolactonase subfamily.</text>
</comment>
<dbReference type="InterPro" id="IPR006148">
    <property type="entry name" value="Glc/Gal-6P_isomerase"/>
</dbReference>
<dbReference type="AlphaFoldDB" id="A0AAV5RJS4"/>
<dbReference type="Gene3D" id="3.40.50.1360">
    <property type="match status" value="1"/>
</dbReference>
<dbReference type="SUPFAM" id="SSF100950">
    <property type="entry name" value="NagB/RpiA/CoA transferase-like"/>
    <property type="match status" value="1"/>
</dbReference>
<comment type="caution">
    <text evidence="8">The sequence shown here is derived from an EMBL/GenBank/DDBJ whole genome shotgun (WGS) entry which is preliminary data.</text>
</comment>
<dbReference type="PANTHER" id="PTHR11054:SF0">
    <property type="entry name" value="6-PHOSPHOGLUCONOLACTONASE"/>
    <property type="match status" value="1"/>
</dbReference>
<comment type="subcellular location">
    <subcellularLocation>
        <location evidence="1">Cytoplasm</location>
    </subcellularLocation>
</comment>
<dbReference type="PANTHER" id="PTHR11054">
    <property type="entry name" value="6-PHOSPHOGLUCONOLACTONASE"/>
    <property type="match status" value="1"/>
</dbReference>
<evidence type="ECO:0000256" key="4">
    <source>
        <dbReference type="ARBA" id="ARBA00022553"/>
    </source>
</evidence>
<accession>A0AAV5RJS4</accession>
<keyword evidence="9" id="KW-1185">Reference proteome</keyword>
<comment type="function">
    <text evidence="5">May be involved in regulation of tRNA subcellular distribution.</text>
</comment>
<organism evidence="8 9">
    <name type="scientific">Starmerella bacillaris</name>
    <name type="common">Yeast</name>
    <name type="synonym">Candida zemplinina</name>
    <dbReference type="NCBI Taxonomy" id="1247836"/>
    <lineage>
        <taxon>Eukaryota</taxon>
        <taxon>Fungi</taxon>
        <taxon>Dikarya</taxon>
        <taxon>Ascomycota</taxon>
        <taxon>Saccharomycotina</taxon>
        <taxon>Dipodascomycetes</taxon>
        <taxon>Dipodascales</taxon>
        <taxon>Trichomonascaceae</taxon>
        <taxon>Starmerella</taxon>
    </lineage>
</organism>
<evidence type="ECO:0000256" key="1">
    <source>
        <dbReference type="ARBA" id="ARBA00004496"/>
    </source>
</evidence>
<dbReference type="Proteomes" id="UP001362899">
    <property type="component" value="Unassembled WGS sequence"/>
</dbReference>
<feature type="domain" description="Glucosamine/galactosamine-6-phosphate isomerase" evidence="7">
    <location>
        <begin position="13"/>
        <end position="242"/>
    </location>
</feature>
<evidence type="ECO:0000256" key="2">
    <source>
        <dbReference type="ARBA" id="ARBA00010662"/>
    </source>
</evidence>
<dbReference type="GO" id="GO:0006409">
    <property type="term" value="P:tRNA export from nucleus"/>
    <property type="evidence" value="ECO:0007669"/>
    <property type="project" value="UniProtKB-ARBA"/>
</dbReference>
<dbReference type="NCBIfam" id="TIGR01198">
    <property type="entry name" value="pgl"/>
    <property type="match status" value="1"/>
</dbReference>
<dbReference type="InterPro" id="IPR005900">
    <property type="entry name" value="6-phosphogluconolactonase_DevB"/>
</dbReference>
<dbReference type="FunFam" id="3.40.50.1360:FF:000017">
    <property type="entry name" value="6-phosphogluconolactonase-like protein"/>
    <property type="match status" value="1"/>
</dbReference>
<reference evidence="8 9" key="1">
    <citation type="journal article" date="2023" name="Elife">
        <title>Identification of key yeast species and microbe-microbe interactions impacting larval growth of Drosophila in the wild.</title>
        <authorList>
            <person name="Mure A."/>
            <person name="Sugiura Y."/>
            <person name="Maeda R."/>
            <person name="Honda K."/>
            <person name="Sakurai N."/>
            <person name="Takahashi Y."/>
            <person name="Watada M."/>
            <person name="Katoh T."/>
            <person name="Gotoh A."/>
            <person name="Gotoh Y."/>
            <person name="Taniguchi I."/>
            <person name="Nakamura K."/>
            <person name="Hayashi T."/>
            <person name="Katayama T."/>
            <person name="Uemura T."/>
            <person name="Hattori Y."/>
        </authorList>
    </citation>
    <scope>NUCLEOTIDE SEQUENCE [LARGE SCALE GENOMIC DNA]</scope>
    <source>
        <strain evidence="8 9">SB-73</strain>
    </source>
</reference>
<evidence type="ECO:0000313" key="9">
    <source>
        <dbReference type="Proteomes" id="UP001362899"/>
    </source>
</evidence>
<dbReference type="GO" id="GO:0005975">
    <property type="term" value="P:carbohydrate metabolic process"/>
    <property type="evidence" value="ECO:0007669"/>
    <property type="project" value="InterPro"/>
</dbReference>
<keyword evidence="3" id="KW-0963">Cytoplasm</keyword>
<evidence type="ECO:0000256" key="5">
    <source>
        <dbReference type="ARBA" id="ARBA00054376"/>
    </source>
</evidence>
<dbReference type="InterPro" id="IPR039104">
    <property type="entry name" value="6PGL"/>
</dbReference>
<dbReference type="GO" id="GO:0005737">
    <property type="term" value="C:cytoplasm"/>
    <property type="evidence" value="ECO:0007669"/>
    <property type="project" value="UniProtKB-SubCell"/>
</dbReference>
<dbReference type="Pfam" id="PF01182">
    <property type="entry name" value="Glucosamine_iso"/>
    <property type="match status" value="1"/>
</dbReference>
<gene>
    <name evidence="8" type="ORF">DASB73_025780</name>
</gene>
<name>A0AAV5RJS4_STABA</name>